<evidence type="ECO:0000313" key="4">
    <source>
        <dbReference type="EMBL" id="KAH9326091.1"/>
    </source>
</evidence>
<name>A0AA38LJK0_TAXCH</name>
<accession>A0AA38LJK0</accession>
<evidence type="ECO:0000256" key="2">
    <source>
        <dbReference type="SAM" id="MobiDB-lite"/>
    </source>
</evidence>
<feature type="coiled-coil region" evidence="1">
    <location>
        <begin position="562"/>
        <end position="749"/>
    </location>
</feature>
<reference evidence="4 5" key="1">
    <citation type="journal article" date="2021" name="Nat. Plants">
        <title>The Taxus genome provides insights into paclitaxel biosynthesis.</title>
        <authorList>
            <person name="Xiong X."/>
            <person name="Gou J."/>
            <person name="Liao Q."/>
            <person name="Li Y."/>
            <person name="Zhou Q."/>
            <person name="Bi G."/>
            <person name="Li C."/>
            <person name="Du R."/>
            <person name="Wang X."/>
            <person name="Sun T."/>
            <person name="Guo L."/>
            <person name="Liang H."/>
            <person name="Lu P."/>
            <person name="Wu Y."/>
            <person name="Zhang Z."/>
            <person name="Ro D.K."/>
            <person name="Shang Y."/>
            <person name="Huang S."/>
            <person name="Yan J."/>
        </authorList>
    </citation>
    <scope>NUCLEOTIDE SEQUENCE [LARGE SCALE GENOMIC DNA]</scope>
    <source>
        <strain evidence="4">Ta-2019</strain>
    </source>
</reference>
<keyword evidence="1" id="KW-0175">Coiled coil</keyword>
<feature type="coiled-coil region" evidence="1">
    <location>
        <begin position="379"/>
        <end position="528"/>
    </location>
</feature>
<evidence type="ECO:0000256" key="1">
    <source>
        <dbReference type="SAM" id="Coils"/>
    </source>
</evidence>
<dbReference type="PANTHER" id="PTHR47270:SF3">
    <property type="entry name" value="HYPOTETICAL PROTEIN"/>
    <property type="match status" value="1"/>
</dbReference>
<proteinExistence type="predicted"/>
<evidence type="ECO:0000313" key="5">
    <source>
        <dbReference type="Proteomes" id="UP000824469"/>
    </source>
</evidence>
<keyword evidence="5" id="KW-1185">Reference proteome</keyword>
<gene>
    <name evidence="4" type="ORF">KI387_006269</name>
</gene>
<feature type="region of interest" description="Disordered" evidence="2">
    <location>
        <begin position="206"/>
        <end position="379"/>
    </location>
</feature>
<sequence length="1600" mass="182481">ISVKKWVSEELFPVLNGGKHGIFFSTITLLSNVVRIFELGLKYIAGFEPLEEEEEAGCVEAINSMFKLHRQRAEKPSDKVDFTFQQFQATQVPISCDKLVVSIISVETGKAVARTNKALVRSGSCQWSEAVSESVRFLQDDISKEPEEKLFKFVVSMGSPRSGILGEATINLADYLSSKLPVPLSLPLKKCNHGTVLHVKIHCRSPRVGSRQSEHHRESTTEQDDQTSVSDDTDYRSEGSDHMIAGSSSGNRLGRGFLQNKDGASSSSSSRFSSDSGEVLLSGSSIANGNSKNVLHGGQVSPSDSENNLSRWHGLAGSQDDSSPNRTGNAHDSYKSSPSSPFNGKGTGSPINLLKQRQERSAQGSVPLTRGSEPSKGFLESAEVTIQEFRTEAMTWERNARKVSAELETLKHQFSEQTNHYSELEMELSAAEAERDSLKLEVEQVKSALQASTEKESALNNTRFDADDAKRTVKELQEEIELQKQSNANLDLQLRKTQESNMELVSALQELEETIQQQKIEIDKFSEERHKPNDFKGLQQEYEGMRLHTELGLQISPSKAEKDSLKTEVEELRSALQASMVNHSIGGTAYPKVENANFTIQKLQEEIEIEKASNNDLNLQLQKTEESYNHLVSVVQDLEERLKEQEMEIEHLSNANKRIEASAAEAKLQIVDVEAESLQKLSSKEKEIRKLAAQISSFEIQKSSTDVTEYRDESKEDLRKALEMSKREIDELERDCKELTDENMELIFKMNKLYKYMESKNISTAEVKEKQISRNNSTLNANVPMHIKTKTSRDEVEIDELKSQVAHLEACLTQFKNNVPELQNPSSGLETELERRVQEIASERDAYVSQFQQQLDSCASREKHLQGTIDQIECVNIELQSEIQKLKEEQRTSRSSMEELKFQFSLLTEEARSLRSLKSEFEMQASNLQMEKVDLEDKLQIAQEESKAAKGHTDELDQELARLTGSIESHLSAKRSLEKKAVELESTKEELERHLTDLEMENVQLSEHLSVLEAQLRYMTEEREAYRLDLENANSHGVELQANLNRLELDLRGENAELQKVVRELEGKLSGSLEVAESLKQEHEKIHLELDGLMKEYAESKEKQDEEILEMSVSRANTEEQLQELRGQFSFSVKQVKSLESELENLQKHVAEKERALSVEMESLLASSKENEQRALRAEEAFSQVRLEKATMVQQLENEVQRLTEQMSSTYDDKERMATKALIEASELRAEKVKLEDSLHQTQGKVRECEIEISSVRQDYETKVQDLILQIISCKEKEEEMNSREENADRQLEDMKLSEEKFRQRIQELEKNIQLIETEKRKLKEEHIDLSSQAHEVVNLRAEMEILRSTVEGVMAEKSRLENSRDTKEVSELREKLQLAEASCLGFNIRPRNELATLLEEFGAKEKDLCAKIGYLENVNKQFEQLQGNSREDHLQLELTRLQKENSSLSHREHELLSKLGAQELLQKEVEKLKEINKHLQSQYSRFKETKSGDMINRVLALETELAEALESNAMYKSQLKSFLGQEQNVHVAALQNFGSVDQVVNDLTRYKRTTSSLETELKDMRERYFRMSLQFAEVEAKREELVMQVKNLKNGKRWF</sequence>
<feature type="non-terminal residue" evidence="4">
    <location>
        <position position="1"/>
    </location>
</feature>
<dbReference type="PROSITE" id="PS51840">
    <property type="entry name" value="C2_NT"/>
    <property type="match status" value="1"/>
</dbReference>
<feature type="coiled-coil region" evidence="1">
    <location>
        <begin position="1186"/>
        <end position="1245"/>
    </location>
</feature>
<feature type="compositionally biased region" description="Low complexity" evidence="2">
    <location>
        <begin position="265"/>
        <end position="276"/>
    </location>
</feature>
<feature type="domain" description="C2 NT-type" evidence="3">
    <location>
        <begin position="70"/>
        <end position="205"/>
    </location>
</feature>
<dbReference type="OMA" id="MADHERL"/>
<dbReference type="InterPro" id="IPR019448">
    <property type="entry name" value="NT-C2"/>
</dbReference>
<organism evidence="4 5">
    <name type="scientific">Taxus chinensis</name>
    <name type="common">Chinese yew</name>
    <name type="synonym">Taxus wallichiana var. chinensis</name>
    <dbReference type="NCBI Taxonomy" id="29808"/>
    <lineage>
        <taxon>Eukaryota</taxon>
        <taxon>Viridiplantae</taxon>
        <taxon>Streptophyta</taxon>
        <taxon>Embryophyta</taxon>
        <taxon>Tracheophyta</taxon>
        <taxon>Spermatophyta</taxon>
        <taxon>Pinopsida</taxon>
        <taxon>Pinidae</taxon>
        <taxon>Conifers II</taxon>
        <taxon>Cupressales</taxon>
        <taxon>Taxaceae</taxon>
        <taxon>Taxus</taxon>
    </lineage>
</organism>
<dbReference type="PANTHER" id="PTHR47270">
    <property type="entry name" value="PROTEIN MLP1-LIKE"/>
    <property type="match status" value="1"/>
</dbReference>
<feature type="compositionally biased region" description="Polar residues" evidence="2">
    <location>
        <begin position="282"/>
        <end position="293"/>
    </location>
</feature>
<feature type="compositionally biased region" description="Polar residues" evidence="2">
    <location>
        <begin position="300"/>
        <end position="310"/>
    </location>
</feature>
<dbReference type="Pfam" id="PF10358">
    <property type="entry name" value="NT-C2"/>
    <property type="match status" value="1"/>
</dbReference>
<feature type="coiled-coil region" evidence="1">
    <location>
        <begin position="1548"/>
        <end position="1596"/>
    </location>
</feature>
<feature type="coiled-coil region" evidence="1">
    <location>
        <begin position="1274"/>
        <end position="1383"/>
    </location>
</feature>
<feature type="coiled-coil region" evidence="1">
    <location>
        <begin position="918"/>
        <end position="1156"/>
    </location>
</feature>
<dbReference type="EMBL" id="JAHRHJ020000002">
    <property type="protein sequence ID" value="KAH9326091.1"/>
    <property type="molecule type" value="Genomic_DNA"/>
</dbReference>
<feature type="compositionally biased region" description="Polar residues" evidence="2">
    <location>
        <begin position="319"/>
        <end position="342"/>
    </location>
</feature>
<comment type="caution">
    <text evidence="4">The sequence shown here is derived from an EMBL/GenBank/DDBJ whole genome shotgun (WGS) entry which is preliminary data.</text>
</comment>
<dbReference type="Proteomes" id="UP000824469">
    <property type="component" value="Unassembled WGS sequence"/>
</dbReference>
<evidence type="ECO:0000259" key="3">
    <source>
        <dbReference type="PROSITE" id="PS51840"/>
    </source>
</evidence>
<protein>
    <recommendedName>
        <fullName evidence="3">C2 NT-type domain-containing protein</fullName>
    </recommendedName>
</protein>
<feature type="coiled-coil region" evidence="1">
    <location>
        <begin position="1432"/>
        <end position="1490"/>
    </location>
</feature>